<dbReference type="AlphaFoldDB" id="A0AAW6FHS2"/>
<dbReference type="PROSITE" id="PS51257">
    <property type="entry name" value="PROKAR_LIPOPROTEIN"/>
    <property type="match status" value="1"/>
</dbReference>
<organism evidence="2 3">
    <name type="scientific">Odoribacter splanchnicus</name>
    <dbReference type="NCBI Taxonomy" id="28118"/>
    <lineage>
        <taxon>Bacteria</taxon>
        <taxon>Pseudomonadati</taxon>
        <taxon>Bacteroidota</taxon>
        <taxon>Bacteroidia</taxon>
        <taxon>Bacteroidales</taxon>
        <taxon>Odoribacteraceae</taxon>
        <taxon>Odoribacter</taxon>
    </lineage>
</organism>
<dbReference type="RefSeq" id="WP_046405699.1">
    <property type="nucleotide sequence ID" value="NZ_JAQMRB010000009.1"/>
</dbReference>
<feature type="domain" description="SusD-like N-terminal" evidence="1">
    <location>
        <begin position="23"/>
        <end position="169"/>
    </location>
</feature>
<accession>A0AAW6FHS2</accession>
<dbReference type="EMBL" id="JAQMRD010000006">
    <property type="protein sequence ID" value="MDB9222666.1"/>
    <property type="molecule type" value="Genomic_DNA"/>
</dbReference>
<name>A0AAW6FHS2_9BACT</name>
<evidence type="ECO:0000259" key="1">
    <source>
        <dbReference type="Pfam" id="PF14322"/>
    </source>
</evidence>
<dbReference type="InterPro" id="IPR033985">
    <property type="entry name" value="SusD-like_N"/>
</dbReference>
<gene>
    <name evidence="2" type="ORF">PN645_06545</name>
</gene>
<dbReference type="SUPFAM" id="SSF48452">
    <property type="entry name" value="TPR-like"/>
    <property type="match status" value="1"/>
</dbReference>
<protein>
    <submittedName>
        <fullName evidence="2">RagB/SusD family nutrient uptake outer membrane protein</fullName>
    </submittedName>
</protein>
<comment type="caution">
    <text evidence="2">The sequence shown here is derived from an EMBL/GenBank/DDBJ whole genome shotgun (WGS) entry which is preliminary data.</text>
</comment>
<dbReference type="InterPro" id="IPR011990">
    <property type="entry name" value="TPR-like_helical_dom_sf"/>
</dbReference>
<dbReference type="Gene3D" id="1.25.40.390">
    <property type="match status" value="1"/>
</dbReference>
<sequence>MKYKNIIISLALIFAFGCYSCDNWLDVKPDDKVSEEEVFSSIEGFRNALNAIYIEMNAADLYGKSLGSELVEVMGQRYNVNTEWTEMTSVMEFRYKSSSVIRRFEGVWTSAYALISNINHILKNCEERREVLVGDNYNLIKGEALALRAYLHFDLFRLFGPVYSSDTTAVSLPFYPEFSFTANELLPGHEFLQLVIADLETAGKLLEVDPIIQKGPSWSEDMYDQNRNRVSRMNYYAVQLLRARVELYAGHKKQALAAAVKVIGVQEDYFPFTPASDVSAGTDNPDRLFSSELVFALENPQRATIYNSLFNPENVKLENLLLVRQNKLDALFTEDRDYRYKAWFPQEKTVGGVACRVFHKLADVANVDLKFNILLPMLRVSEAYYIAAECEENPAEGLKYLNSVLNNRGLESEKKEELLQDYLTLEYRREFFGEGQLFFYYKRLNEERIPDAVSDWENEVRMTKTEYVVPLPESEIKYRDMTNQDKAQ</sequence>
<evidence type="ECO:0000313" key="2">
    <source>
        <dbReference type="EMBL" id="MDB9222666.1"/>
    </source>
</evidence>
<evidence type="ECO:0000313" key="3">
    <source>
        <dbReference type="Proteomes" id="UP001212263"/>
    </source>
</evidence>
<proteinExistence type="predicted"/>
<reference evidence="2" key="1">
    <citation type="submission" date="2023-01" db="EMBL/GenBank/DDBJ databases">
        <title>Human gut microbiome strain richness.</title>
        <authorList>
            <person name="Chen-Liaw A."/>
        </authorList>
    </citation>
    <scope>NUCLEOTIDE SEQUENCE</scope>
    <source>
        <strain evidence="2">RTP21484st1_B7_RTP21484_190118</strain>
    </source>
</reference>
<dbReference type="Pfam" id="PF14322">
    <property type="entry name" value="SusD-like_3"/>
    <property type="match status" value="1"/>
</dbReference>
<dbReference type="Proteomes" id="UP001212263">
    <property type="component" value="Unassembled WGS sequence"/>
</dbReference>